<feature type="compositionally biased region" description="Basic and acidic residues" evidence="1">
    <location>
        <begin position="1"/>
        <end position="11"/>
    </location>
</feature>
<name>A0A9W6HD70_9MICO</name>
<comment type="caution">
    <text evidence="3">The sequence shown here is derived from an EMBL/GenBank/DDBJ whole genome shotgun (WGS) entry which is preliminary data.</text>
</comment>
<dbReference type="Proteomes" id="UP001142372">
    <property type="component" value="Unassembled WGS sequence"/>
</dbReference>
<evidence type="ECO:0000256" key="1">
    <source>
        <dbReference type="SAM" id="MobiDB-lite"/>
    </source>
</evidence>
<feature type="transmembrane region" description="Helical" evidence="2">
    <location>
        <begin position="93"/>
        <end position="110"/>
    </location>
</feature>
<keyword evidence="2" id="KW-1133">Transmembrane helix</keyword>
<gene>
    <name evidence="3" type="ORF">GCM10017584_34630</name>
</gene>
<feature type="region of interest" description="Disordered" evidence="1">
    <location>
        <begin position="1"/>
        <end position="21"/>
    </location>
</feature>
<keyword evidence="2" id="KW-0472">Membrane</keyword>
<evidence type="ECO:0000313" key="4">
    <source>
        <dbReference type="Proteomes" id="UP001142372"/>
    </source>
</evidence>
<reference evidence="3" key="2">
    <citation type="submission" date="2023-01" db="EMBL/GenBank/DDBJ databases">
        <authorList>
            <person name="Sun Q."/>
            <person name="Evtushenko L."/>
        </authorList>
    </citation>
    <scope>NUCLEOTIDE SEQUENCE</scope>
    <source>
        <strain evidence="3">VKM Ac-1401</strain>
    </source>
</reference>
<organism evidence="3 4">
    <name type="scientific">Leifsonia poae</name>
    <dbReference type="NCBI Taxonomy" id="110933"/>
    <lineage>
        <taxon>Bacteria</taxon>
        <taxon>Bacillati</taxon>
        <taxon>Actinomycetota</taxon>
        <taxon>Actinomycetes</taxon>
        <taxon>Micrococcales</taxon>
        <taxon>Microbacteriaceae</taxon>
        <taxon>Leifsonia</taxon>
    </lineage>
</organism>
<reference evidence="3" key="1">
    <citation type="journal article" date="2014" name="Int. J. Syst. Evol. Microbiol.">
        <title>Complete genome sequence of Corynebacterium casei LMG S-19264T (=DSM 44701T), isolated from a smear-ripened cheese.</title>
        <authorList>
            <consortium name="US DOE Joint Genome Institute (JGI-PGF)"/>
            <person name="Walter F."/>
            <person name="Albersmeier A."/>
            <person name="Kalinowski J."/>
            <person name="Ruckert C."/>
        </authorList>
    </citation>
    <scope>NUCLEOTIDE SEQUENCE</scope>
    <source>
        <strain evidence="3">VKM Ac-1401</strain>
    </source>
</reference>
<feature type="transmembrane region" description="Helical" evidence="2">
    <location>
        <begin position="64"/>
        <end position="86"/>
    </location>
</feature>
<feature type="transmembrane region" description="Helical" evidence="2">
    <location>
        <begin position="29"/>
        <end position="52"/>
    </location>
</feature>
<evidence type="ECO:0000313" key="3">
    <source>
        <dbReference type="EMBL" id="GLJ77889.1"/>
    </source>
</evidence>
<sequence>MLDVARQRRYGDTVSAESGKPQSAHLGDVVVTVLLIVGSIGLAIGLFFGVFLWDTDGATHALGFFLGVFLPPVLTLAGVIGGIVALTRRRLAFFYPLAGIVLSLLSWWIAQALATS</sequence>
<dbReference type="EMBL" id="BSEN01000015">
    <property type="protein sequence ID" value="GLJ77889.1"/>
    <property type="molecule type" value="Genomic_DNA"/>
</dbReference>
<keyword evidence="2" id="KW-0812">Transmembrane</keyword>
<protein>
    <submittedName>
        <fullName evidence="3">Uncharacterized protein</fullName>
    </submittedName>
</protein>
<proteinExistence type="predicted"/>
<dbReference type="AlphaFoldDB" id="A0A9W6HD70"/>
<accession>A0A9W6HD70</accession>
<evidence type="ECO:0000256" key="2">
    <source>
        <dbReference type="SAM" id="Phobius"/>
    </source>
</evidence>
<keyword evidence="4" id="KW-1185">Reference proteome</keyword>